<sequence length="398" mass="42927">MKAPRPAARKRVIKDKVHTSYYRTRLLATHALVVALLLSLAGCAAPERSPERDSTVHVSATTWQQVDQDIASASLAAQEAAENYAHGLMDGWMRRVRELGEEDFIPWYTGYWTQQWLSIKVAWYKMGDGEGNEAGDDPAVRRLATYLQEEYQERVLEPAAEEVDPNAVSEQATSLYVKLLAEQLQGIRRRHDVPTAQFEHRLQAIPAIAAATPGAQNASLYGLVYSDPIAALPAYASLLEHLRERRAGFGAGPSDARLSPIAERTAESLMDQLAIKSGASAAAAALGGVAGIVVSLGAAGFGAIAHAQEKPALEAQLRETLDVAQEEMWRQLVEDPASGVLAGIYHIAEQIERGLASTGGELKPFGAEMLAPEIPGNKPIDDDHYPVQPLPADFPGGG</sequence>
<organism evidence="2 3">
    <name type="scientific">Candidatus Accumulibacter phosphatis</name>
    <dbReference type="NCBI Taxonomy" id="327160"/>
    <lineage>
        <taxon>Bacteria</taxon>
        <taxon>Pseudomonadati</taxon>
        <taxon>Pseudomonadota</taxon>
        <taxon>Betaproteobacteria</taxon>
        <taxon>Candidatus Accumulibacter</taxon>
    </lineage>
</organism>
<evidence type="ECO:0000256" key="1">
    <source>
        <dbReference type="SAM" id="MobiDB-lite"/>
    </source>
</evidence>
<reference evidence="2 3" key="1">
    <citation type="submission" date="2019-03" db="EMBL/GenBank/DDBJ databases">
        <title>Metabolic reconstructions from genomes of highly enriched 'Candidatus Accumulibacter' and 'Candidatus Competibacter' bioreactor populations.</title>
        <authorList>
            <person name="Annavajhala M.K."/>
            <person name="Welles L."/>
            <person name="Abbas B."/>
            <person name="Sorokin D."/>
            <person name="Park H."/>
            <person name="Van Loosdrecht M."/>
            <person name="Chandran K."/>
        </authorList>
    </citation>
    <scope>NUCLEOTIDE SEQUENCE [LARGE SCALE GENOMIC DNA]</scope>
    <source>
        <strain evidence="2 3">SBR_S</strain>
    </source>
</reference>
<proteinExistence type="predicted"/>
<gene>
    <name evidence="2" type="ORF">E4Q23_15305</name>
</gene>
<comment type="caution">
    <text evidence="2">The sequence shown here is derived from an EMBL/GenBank/DDBJ whole genome shotgun (WGS) entry which is preliminary data.</text>
</comment>
<keyword evidence="3" id="KW-1185">Reference proteome</keyword>
<name>A0ABX1TXK5_9PROT</name>
<feature type="region of interest" description="Disordered" evidence="1">
    <location>
        <begin position="373"/>
        <end position="398"/>
    </location>
</feature>
<protein>
    <recommendedName>
        <fullName evidence="4">Lipoprotein</fullName>
    </recommendedName>
</protein>
<evidence type="ECO:0000313" key="2">
    <source>
        <dbReference type="EMBL" id="NMQ29009.1"/>
    </source>
</evidence>
<dbReference type="Proteomes" id="UP000749010">
    <property type="component" value="Unassembled WGS sequence"/>
</dbReference>
<accession>A0ABX1TXK5</accession>
<dbReference type="EMBL" id="SPMY01000044">
    <property type="protein sequence ID" value="NMQ29009.1"/>
    <property type="molecule type" value="Genomic_DNA"/>
</dbReference>
<dbReference type="RefSeq" id="WP_169067462.1">
    <property type="nucleotide sequence ID" value="NZ_SPMY01000044.1"/>
</dbReference>
<evidence type="ECO:0000313" key="3">
    <source>
        <dbReference type="Proteomes" id="UP000749010"/>
    </source>
</evidence>
<evidence type="ECO:0008006" key="4">
    <source>
        <dbReference type="Google" id="ProtNLM"/>
    </source>
</evidence>